<keyword evidence="2" id="KW-1185">Reference proteome</keyword>
<comment type="caution">
    <text evidence="1">The sequence shown here is derived from an EMBL/GenBank/DDBJ whole genome shotgun (WGS) entry which is preliminary data.</text>
</comment>
<dbReference type="AlphaFoldDB" id="A0A928Z7A8"/>
<sequence length="43" mass="4988">MIRDLKAMGFNIRLVLADSLYGESQSNFVQVLEQLELPYSNRK</sequence>
<evidence type="ECO:0000313" key="1">
    <source>
        <dbReference type="EMBL" id="MBE9033543.1"/>
    </source>
</evidence>
<evidence type="ECO:0000313" key="2">
    <source>
        <dbReference type="Proteomes" id="UP000625316"/>
    </source>
</evidence>
<organism evidence="1 2">
    <name type="scientific">Romeriopsis navalis LEGE 11480</name>
    <dbReference type="NCBI Taxonomy" id="2777977"/>
    <lineage>
        <taxon>Bacteria</taxon>
        <taxon>Bacillati</taxon>
        <taxon>Cyanobacteriota</taxon>
        <taxon>Cyanophyceae</taxon>
        <taxon>Leptolyngbyales</taxon>
        <taxon>Leptolyngbyaceae</taxon>
        <taxon>Romeriopsis</taxon>
        <taxon>Romeriopsis navalis</taxon>
    </lineage>
</organism>
<dbReference type="Proteomes" id="UP000625316">
    <property type="component" value="Unassembled WGS sequence"/>
</dbReference>
<proteinExistence type="predicted"/>
<gene>
    <name evidence="1" type="ORF">IQ266_27840</name>
</gene>
<name>A0A928Z7A8_9CYAN</name>
<dbReference type="EMBL" id="JADEXQ010000249">
    <property type="protein sequence ID" value="MBE9033543.1"/>
    <property type="molecule type" value="Genomic_DNA"/>
</dbReference>
<accession>A0A928Z7A8</accession>
<reference evidence="1" key="1">
    <citation type="submission" date="2020-10" db="EMBL/GenBank/DDBJ databases">
        <authorList>
            <person name="Castelo-Branco R."/>
            <person name="Eusebio N."/>
            <person name="Adriana R."/>
            <person name="Vieira A."/>
            <person name="Brugerolle De Fraissinette N."/>
            <person name="Rezende De Castro R."/>
            <person name="Schneider M.P."/>
            <person name="Vasconcelos V."/>
            <person name="Leao P.N."/>
        </authorList>
    </citation>
    <scope>NUCLEOTIDE SEQUENCE</scope>
    <source>
        <strain evidence="1">LEGE 11480</strain>
    </source>
</reference>
<protein>
    <submittedName>
        <fullName evidence="1">Uncharacterized protein</fullName>
    </submittedName>
</protein>